<dbReference type="PANTHER" id="PTHR42878:SF15">
    <property type="entry name" value="BACTERIOPHYTOCHROME"/>
    <property type="match status" value="1"/>
</dbReference>
<feature type="domain" description="Response regulatory" evidence="9">
    <location>
        <begin position="11"/>
        <end position="127"/>
    </location>
</feature>
<dbReference type="SUPFAM" id="SSF47384">
    <property type="entry name" value="Homodimeric domain of signal transducing histidine kinase"/>
    <property type="match status" value="1"/>
</dbReference>
<dbReference type="InterPro" id="IPR001789">
    <property type="entry name" value="Sig_transdc_resp-reg_receiver"/>
</dbReference>
<dbReference type="EMBL" id="QPJS01000001">
    <property type="protein sequence ID" value="RCX05265.1"/>
    <property type="molecule type" value="Genomic_DNA"/>
</dbReference>
<sequence length="434" mass="49405">MSLHLIQPLDYILIAEDSVVQAKKLQKLLEDYKLNSLVCKNGKEALEQAEKKKPILIISDVVMPVMDGYTLCKNIKSNASLRDTPFMILTSLSDPLDIIKGLQAGADNFLTKPYEEKYLLSRINYLLTNKMIRDTSNVDVNMEIVFQNQKFIINSDKKQILDLLLSVYEAAMVRNSQLQVAQRQLQILNEELKQANSELESFAHAVSHDLKTPLTGIQGIYELFVEEYGNTLDEKAMEYLHWIKVATNNMSDLIKDLLNFSKSSRANLYPEEVHLSQMAEQVIKELRMTNFKANYQIHIQPDIKVYADPSMMRIVLTNLLSNALKYSQKVDNPTIYFGKTSYHGREILYVKDNGAGFSMEKATQLFKPFTRLHSESEFQGTGIGLSTVKRIIDRHNGEIWCESEPGKGAVFYFTLNLDPAHQSDSETTGETPVN</sequence>
<evidence type="ECO:0000259" key="9">
    <source>
        <dbReference type="PROSITE" id="PS50110"/>
    </source>
</evidence>
<evidence type="ECO:0000256" key="6">
    <source>
        <dbReference type="PROSITE-ProRule" id="PRU00169"/>
    </source>
</evidence>
<dbReference type="Proteomes" id="UP000253517">
    <property type="component" value="Unassembled WGS sequence"/>
</dbReference>
<keyword evidence="3 6" id="KW-0597">Phosphoprotein</keyword>
<feature type="modified residue" description="4-aspartylphosphate" evidence="6">
    <location>
        <position position="60"/>
    </location>
</feature>
<dbReference type="GO" id="GO:0000155">
    <property type="term" value="F:phosphorelay sensor kinase activity"/>
    <property type="evidence" value="ECO:0007669"/>
    <property type="project" value="InterPro"/>
</dbReference>
<name>A0A369A7Z5_9FLAO</name>
<dbReference type="Pfam" id="PF02518">
    <property type="entry name" value="HATPase_c"/>
    <property type="match status" value="1"/>
</dbReference>
<protein>
    <recommendedName>
        <fullName evidence="2">histidine kinase</fullName>
        <ecNumber evidence="2">2.7.13.3</ecNumber>
    </recommendedName>
</protein>
<dbReference type="GO" id="GO:0030295">
    <property type="term" value="F:protein kinase activator activity"/>
    <property type="evidence" value="ECO:0007669"/>
    <property type="project" value="TreeGrafter"/>
</dbReference>
<dbReference type="InterPro" id="IPR004358">
    <property type="entry name" value="Sig_transdc_His_kin-like_C"/>
</dbReference>
<evidence type="ECO:0000259" key="8">
    <source>
        <dbReference type="PROSITE" id="PS50109"/>
    </source>
</evidence>
<keyword evidence="7" id="KW-0175">Coiled coil</keyword>
<evidence type="ECO:0000313" key="11">
    <source>
        <dbReference type="Proteomes" id="UP000253517"/>
    </source>
</evidence>
<proteinExistence type="predicted"/>
<evidence type="ECO:0000256" key="4">
    <source>
        <dbReference type="ARBA" id="ARBA00022679"/>
    </source>
</evidence>
<dbReference type="SMART" id="SM00448">
    <property type="entry name" value="REC"/>
    <property type="match status" value="1"/>
</dbReference>
<dbReference type="InterPro" id="IPR011006">
    <property type="entry name" value="CheY-like_superfamily"/>
</dbReference>
<dbReference type="PROSITE" id="PS50110">
    <property type="entry name" value="RESPONSE_REGULATORY"/>
    <property type="match status" value="1"/>
</dbReference>
<dbReference type="SMART" id="SM00387">
    <property type="entry name" value="HATPase_c"/>
    <property type="match status" value="1"/>
</dbReference>
<dbReference type="RefSeq" id="WP_114365721.1">
    <property type="nucleotide sequence ID" value="NZ_BHZF01000001.1"/>
</dbReference>
<feature type="coiled-coil region" evidence="7">
    <location>
        <begin position="175"/>
        <end position="205"/>
    </location>
</feature>
<dbReference type="GO" id="GO:0007234">
    <property type="term" value="P:osmosensory signaling via phosphorelay pathway"/>
    <property type="evidence" value="ECO:0007669"/>
    <property type="project" value="TreeGrafter"/>
</dbReference>
<dbReference type="CDD" id="cd00082">
    <property type="entry name" value="HisKA"/>
    <property type="match status" value="1"/>
</dbReference>
<keyword evidence="5" id="KW-0418">Kinase</keyword>
<dbReference type="Gene3D" id="3.40.50.2300">
    <property type="match status" value="1"/>
</dbReference>
<dbReference type="FunFam" id="3.30.565.10:FF:000006">
    <property type="entry name" value="Sensor histidine kinase WalK"/>
    <property type="match status" value="1"/>
</dbReference>
<organism evidence="10 11">
    <name type="scientific">Schleiferia thermophila</name>
    <dbReference type="NCBI Taxonomy" id="884107"/>
    <lineage>
        <taxon>Bacteria</taxon>
        <taxon>Pseudomonadati</taxon>
        <taxon>Bacteroidota</taxon>
        <taxon>Flavobacteriia</taxon>
        <taxon>Flavobacteriales</taxon>
        <taxon>Schleiferiaceae</taxon>
        <taxon>Schleiferia</taxon>
    </lineage>
</organism>
<dbReference type="SUPFAM" id="SSF55874">
    <property type="entry name" value="ATPase domain of HSP90 chaperone/DNA topoisomerase II/histidine kinase"/>
    <property type="match status" value="1"/>
</dbReference>
<dbReference type="SUPFAM" id="SSF52172">
    <property type="entry name" value="CheY-like"/>
    <property type="match status" value="1"/>
</dbReference>
<keyword evidence="11" id="KW-1185">Reference proteome</keyword>
<dbReference type="PANTHER" id="PTHR42878">
    <property type="entry name" value="TWO-COMPONENT HISTIDINE KINASE"/>
    <property type="match status" value="1"/>
</dbReference>
<dbReference type="Pfam" id="PF00512">
    <property type="entry name" value="HisKA"/>
    <property type="match status" value="1"/>
</dbReference>
<dbReference type="PROSITE" id="PS50109">
    <property type="entry name" value="HIS_KIN"/>
    <property type="match status" value="1"/>
</dbReference>
<dbReference type="InterPro" id="IPR005467">
    <property type="entry name" value="His_kinase_dom"/>
</dbReference>
<dbReference type="InterPro" id="IPR050351">
    <property type="entry name" value="BphY/WalK/GraS-like"/>
</dbReference>
<evidence type="ECO:0000256" key="5">
    <source>
        <dbReference type="ARBA" id="ARBA00022777"/>
    </source>
</evidence>
<comment type="caution">
    <text evidence="10">The sequence shown here is derived from an EMBL/GenBank/DDBJ whole genome shotgun (WGS) entry which is preliminary data.</text>
</comment>
<keyword evidence="4" id="KW-0808">Transferase</keyword>
<evidence type="ECO:0000256" key="2">
    <source>
        <dbReference type="ARBA" id="ARBA00012438"/>
    </source>
</evidence>
<reference evidence="10 11" key="1">
    <citation type="submission" date="2018-07" db="EMBL/GenBank/DDBJ databases">
        <title>Genomic Encyclopedia of Type Strains, Phase IV (KMG-IV): sequencing the most valuable type-strain genomes for metagenomic binning, comparative biology and taxonomic classification.</title>
        <authorList>
            <person name="Goeker M."/>
        </authorList>
    </citation>
    <scope>NUCLEOTIDE SEQUENCE [LARGE SCALE GENOMIC DNA]</scope>
    <source>
        <strain evidence="10 11">DSM 21410</strain>
    </source>
</reference>
<dbReference type="InterPro" id="IPR003661">
    <property type="entry name" value="HisK_dim/P_dom"/>
</dbReference>
<evidence type="ECO:0000313" key="10">
    <source>
        <dbReference type="EMBL" id="RCX05265.1"/>
    </source>
</evidence>
<dbReference type="InterPro" id="IPR036890">
    <property type="entry name" value="HATPase_C_sf"/>
</dbReference>
<dbReference type="Gene3D" id="3.30.565.10">
    <property type="entry name" value="Histidine kinase-like ATPase, C-terminal domain"/>
    <property type="match status" value="1"/>
</dbReference>
<comment type="catalytic activity">
    <reaction evidence="1">
        <text>ATP + protein L-histidine = ADP + protein N-phospho-L-histidine.</text>
        <dbReference type="EC" id="2.7.13.3"/>
    </reaction>
</comment>
<dbReference type="Pfam" id="PF00072">
    <property type="entry name" value="Response_reg"/>
    <property type="match status" value="1"/>
</dbReference>
<gene>
    <name evidence="10" type="ORF">DES35_101550</name>
</gene>
<evidence type="ECO:0000256" key="1">
    <source>
        <dbReference type="ARBA" id="ARBA00000085"/>
    </source>
</evidence>
<dbReference type="SMART" id="SM00388">
    <property type="entry name" value="HisKA"/>
    <property type="match status" value="1"/>
</dbReference>
<feature type="domain" description="Histidine kinase" evidence="8">
    <location>
        <begin position="205"/>
        <end position="419"/>
    </location>
</feature>
<dbReference type="AlphaFoldDB" id="A0A369A7Z5"/>
<dbReference type="EC" id="2.7.13.3" evidence="2"/>
<dbReference type="GO" id="GO:0000156">
    <property type="term" value="F:phosphorelay response regulator activity"/>
    <property type="evidence" value="ECO:0007669"/>
    <property type="project" value="TreeGrafter"/>
</dbReference>
<evidence type="ECO:0000256" key="7">
    <source>
        <dbReference type="SAM" id="Coils"/>
    </source>
</evidence>
<accession>A0A369A7Z5</accession>
<evidence type="ECO:0000256" key="3">
    <source>
        <dbReference type="ARBA" id="ARBA00022553"/>
    </source>
</evidence>
<dbReference type="Gene3D" id="1.10.287.130">
    <property type="match status" value="1"/>
</dbReference>
<dbReference type="InterPro" id="IPR036097">
    <property type="entry name" value="HisK_dim/P_sf"/>
</dbReference>
<dbReference type="InterPro" id="IPR003594">
    <property type="entry name" value="HATPase_dom"/>
</dbReference>
<dbReference type="PRINTS" id="PR00344">
    <property type="entry name" value="BCTRLSENSOR"/>
</dbReference>